<dbReference type="InterPro" id="IPR051113">
    <property type="entry name" value="Integrator_subunit6"/>
</dbReference>
<keyword evidence="3" id="KW-1185">Reference proteome</keyword>
<feature type="region of interest" description="Disordered" evidence="1">
    <location>
        <begin position="22"/>
        <end position="47"/>
    </location>
</feature>
<comment type="caution">
    <text evidence="2">The sequence shown here is derived from an EMBL/GenBank/DDBJ whole genome shotgun (WGS) entry which is preliminary data.</text>
</comment>
<dbReference type="GO" id="GO:0032039">
    <property type="term" value="C:integrator complex"/>
    <property type="evidence" value="ECO:0007669"/>
    <property type="project" value="TreeGrafter"/>
</dbReference>
<dbReference type="Proteomes" id="UP000250572">
    <property type="component" value="Unassembled WGS sequence"/>
</dbReference>
<accession>A0A315VYN4</accession>
<sequence>MLSAPDQLHSVPIAQMGNYQDFLKSAPQPLRDADPEQPKRLHTFGNPFKLDKKVRHAPFMSTFT</sequence>
<name>A0A315VYN4_GAMAF</name>
<dbReference type="PANTHER" id="PTHR12957">
    <property type="entry name" value="DEAD/H BOX POLYPEPTIDE 26/DICE1-RELATED"/>
    <property type="match status" value="1"/>
</dbReference>
<protein>
    <submittedName>
        <fullName evidence="2">Uncharacterized protein</fullName>
    </submittedName>
</protein>
<dbReference type="GO" id="GO:0034472">
    <property type="term" value="P:snRNA 3'-end processing"/>
    <property type="evidence" value="ECO:0007669"/>
    <property type="project" value="TreeGrafter"/>
</dbReference>
<gene>
    <name evidence="2" type="ORF">CCH79_00015942</name>
</gene>
<organism evidence="2 3">
    <name type="scientific">Gambusia affinis</name>
    <name type="common">Western mosquitofish</name>
    <name type="synonym">Heterandria affinis</name>
    <dbReference type="NCBI Taxonomy" id="33528"/>
    <lineage>
        <taxon>Eukaryota</taxon>
        <taxon>Metazoa</taxon>
        <taxon>Chordata</taxon>
        <taxon>Craniata</taxon>
        <taxon>Vertebrata</taxon>
        <taxon>Euteleostomi</taxon>
        <taxon>Actinopterygii</taxon>
        <taxon>Neopterygii</taxon>
        <taxon>Teleostei</taxon>
        <taxon>Neoteleostei</taxon>
        <taxon>Acanthomorphata</taxon>
        <taxon>Ovalentaria</taxon>
        <taxon>Atherinomorphae</taxon>
        <taxon>Cyprinodontiformes</taxon>
        <taxon>Poeciliidae</taxon>
        <taxon>Poeciliinae</taxon>
        <taxon>Gambusia</taxon>
    </lineage>
</organism>
<proteinExistence type="predicted"/>
<dbReference type="PANTHER" id="PTHR12957:SF23">
    <property type="entry name" value="INTEGRATOR COMPLEX SUBUNIT 6"/>
    <property type="match status" value="1"/>
</dbReference>
<evidence type="ECO:0000313" key="3">
    <source>
        <dbReference type="Proteomes" id="UP000250572"/>
    </source>
</evidence>
<reference evidence="2 3" key="1">
    <citation type="journal article" date="2018" name="G3 (Bethesda)">
        <title>A High-Quality Reference Genome for the Invasive Mosquitofish Gambusia affinis Using a Chicago Library.</title>
        <authorList>
            <person name="Hoffberg S.L."/>
            <person name="Troendle N.J."/>
            <person name="Glenn T.C."/>
            <person name="Mahmud O."/>
            <person name="Louha S."/>
            <person name="Chalopin D."/>
            <person name="Bennetzen J.L."/>
            <person name="Mauricio R."/>
        </authorList>
    </citation>
    <scope>NUCLEOTIDE SEQUENCE [LARGE SCALE GENOMIC DNA]</scope>
    <source>
        <strain evidence="2">NE01/NJP1002.9</strain>
        <tissue evidence="2">Muscle</tissue>
    </source>
</reference>
<evidence type="ECO:0000313" key="2">
    <source>
        <dbReference type="EMBL" id="PWA28437.1"/>
    </source>
</evidence>
<evidence type="ECO:0000256" key="1">
    <source>
        <dbReference type="SAM" id="MobiDB-lite"/>
    </source>
</evidence>
<dbReference type="AlphaFoldDB" id="A0A315VYN4"/>
<dbReference type="EMBL" id="NHOQ01000837">
    <property type="protein sequence ID" value="PWA28437.1"/>
    <property type="molecule type" value="Genomic_DNA"/>
</dbReference>